<evidence type="ECO:0000313" key="7">
    <source>
        <dbReference type="Proteomes" id="UP000595224"/>
    </source>
</evidence>
<sequence length="418" mass="46641">MKTATITAEKMVFGGDCISRIDGKTVFVPLAIPGEKLEVEITQDAGDYYKARILNVLEPSPYRTIPFCPLYGKCGGCNMQHITNEYQTELRKSILKDAFAREGVEVPQIEVVSAAPTGYRSRFQFHDGGLMERGSNNSIKLTACPCATPEINRYLSEVAPEERPAGRVHVFGSSRITSIPEGYDKIIIADEPLEKQVQKEQKRQLRTPGGRKIGKYKEIKKRWAGAAENPRNTCSVNLCGKEISFDVLGFFQSNLEVTEKAVPLVTGGLSGKNVLDMYSGAGTFSVFLADSFENVTLVEHNKSALIYAEKNMAGKPHESFGVSGDVWIKYHAQNCEQRFGKYDAVVIDPPRQGMEKSVCQWLQTSEIPHIRSLSCDTATHARDAKFLTRSGYKLEKLFLLDFYPQTGHIESLAWFEKD</sequence>
<dbReference type="Pfam" id="PF01938">
    <property type="entry name" value="TRAM"/>
    <property type="match status" value="1"/>
</dbReference>
<accession>A0A7T3RBG5</accession>
<keyword evidence="3 4" id="KW-0949">S-adenosyl-L-methionine</keyword>
<dbReference type="CDD" id="cd02440">
    <property type="entry name" value="AdoMet_MTases"/>
    <property type="match status" value="1"/>
</dbReference>
<organism evidence="6 7">
    <name type="scientific">Treponema peruense</name>
    <dbReference type="NCBI Taxonomy" id="2787628"/>
    <lineage>
        <taxon>Bacteria</taxon>
        <taxon>Pseudomonadati</taxon>
        <taxon>Spirochaetota</taxon>
        <taxon>Spirochaetia</taxon>
        <taxon>Spirochaetales</taxon>
        <taxon>Treponemataceae</taxon>
        <taxon>Treponema</taxon>
    </lineage>
</organism>
<dbReference type="InterPro" id="IPR010280">
    <property type="entry name" value="U5_MeTrfase_fam"/>
</dbReference>
<feature type="binding site" evidence="4">
    <location>
        <position position="252"/>
    </location>
    <ligand>
        <name>S-adenosyl-L-methionine</name>
        <dbReference type="ChEBI" id="CHEBI:59789"/>
    </ligand>
</feature>
<dbReference type="PROSITE" id="PS51687">
    <property type="entry name" value="SAM_MT_RNA_M5U"/>
    <property type="match status" value="1"/>
</dbReference>
<evidence type="ECO:0000313" key="6">
    <source>
        <dbReference type="EMBL" id="QQA00007.1"/>
    </source>
</evidence>
<dbReference type="GO" id="GO:0070475">
    <property type="term" value="P:rRNA base methylation"/>
    <property type="evidence" value="ECO:0007669"/>
    <property type="project" value="TreeGrafter"/>
</dbReference>
<dbReference type="EMBL" id="CP064936">
    <property type="protein sequence ID" value="QQA00007.1"/>
    <property type="molecule type" value="Genomic_DNA"/>
</dbReference>
<evidence type="ECO:0000259" key="5">
    <source>
        <dbReference type="PROSITE" id="PS50926"/>
    </source>
</evidence>
<dbReference type="RefSeq" id="WP_198441883.1">
    <property type="nucleotide sequence ID" value="NZ_CBCSHE010000003.1"/>
</dbReference>
<dbReference type="SUPFAM" id="SSF50249">
    <property type="entry name" value="Nucleic acid-binding proteins"/>
    <property type="match status" value="1"/>
</dbReference>
<feature type="binding site" evidence="4">
    <location>
        <position position="278"/>
    </location>
    <ligand>
        <name>S-adenosyl-L-methionine</name>
        <dbReference type="ChEBI" id="CHEBI:59789"/>
    </ligand>
</feature>
<dbReference type="KEGG" id="tper:IWA51_06885"/>
<dbReference type="Proteomes" id="UP000595224">
    <property type="component" value="Chromosome"/>
</dbReference>
<dbReference type="PANTHER" id="PTHR11061:SF30">
    <property type="entry name" value="TRNA (URACIL(54)-C(5))-METHYLTRANSFERASE"/>
    <property type="match status" value="1"/>
</dbReference>
<dbReference type="InterPro" id="IPR012340">
    <property type="entry name" value="NA-bd_OB-fold"/>
</dbReference>
<keyword evidence="1 4" id="KW-0489">Methyltransferase</keyword>
<reference evidence="6 7" key="1">
    <citation type="submission" date="2020-11" db="EMBL/GenBank/DDBJ databases">
        <title>Treponema Peruensis nv. sp., first commensal Treponema isolated from human feces.</title>
        <authorList>
            <person name="Belkhou C."/>
            <person name="Raes J."/>
        </authorList>
    </citation>
    <scope>NUCLEOTIDE SEQUENCE [LARGE SCALE GENOMIC DNA]</scope>
    <source>
        <strain evidence="6 7">RCC2812</strain>
    </source>
</reference>
<dbReference type="AlphaFoldDB" id="A0A7T3RBG5"/>
<gene>
    <name evidence="6" type="ORF">IWA51_06885</name>
</gene>
<dbReference type="Gene3D" id="3.40.50.150">
    <property type="entry name" value="Vaccinia Virus protein VP39"/>
    <property type="match status" value="1"/>
</dbReference>
<protein>
    <submittedName>
        <fullName evidence="6">Class I SAM-dependent RNA methyltransferase</fullName>
    </submittedName>
</protein>
<dbReference type="InterPro" id="IPR002792">
    <property type="entry name" value="TRAM_dom"/>
</dbReference>
<dbReference type="PANTHER" id="PTHR11061">
    <property type="entry name" value="RNA M5U METHYLTRANSFERASE"/>
    <property type="match status" value="1"/>
</dbReference>
<dbReference type="PROSITE" id="PS50926">
    <property type="entry name" value="TRAM"/>
    <property type="match status" value="1"/>
</dbReference>
<proteinExistence type="inferred from homology"/>
<dbReference type="SUPFAM" id="SSF53335">
    <property type="entry name" value="S-adenosyl-L-methionine-dependent methyltransferases"/>
    <property type="match status" value="1"/>
</dbReference>
<feature type="domain" description="TRAM" evidence="5">
    <location>
        <begin position="1"/>
        <end position="55"/>
    </location>
</feature>
<dbReference type="Gene3D" id="2.40.50.140">
    <property type="entry name" value="Nucleic acid-binding proteins"/>
    <property type="match status" value="1"/>
</dbReference>
<feature type="binding site" evidence="4">
    <location>
        <position position="348"/>
    </location>
    <ligand>
        <name>S-adenosyl-L-methionine</name>
        <dbReference type="ChEBI" id="CHEBI:59789"/>
    </ligand>
</feature>
<comment type="similarity">
    <text evidence="4">Belongs to the class I-like SAM-binding methyltransferase superfamily. RNA M5U methyltransferase family.</text>
</comment>
<dbReference type="Gene3D" id="2.40.50.1070">
    <property type="match status" value="1"/>
</dbReference>
<dbReference type="InterPro" id="IPR029063">
    <property type="entry name" value="SAM-dependent_MTases_sf"/>
</dbReference>
<evidence type="ECO:0000256" key="3">
    <source>
        <dbReference type="ARBA" id="ARBA00022691"/>
    </source>
</evidence>
<feature type="binding site" evidence="4">
    <location>
        <position position="299"/>
    </location>
    <ligand>
        <name>S-adenosyl-L-methionine</name>
        <dbReference type="ChEBI" id="CHEBI:59789"/>
    </ligand>
</feature>
<feature type="active site" description="Nucleophile" evidence="4">
    <location>
        <position position="375"/>
    </location>
</feature>
<keyword evidence="7" id="KW-1185">Reference proteome</keyword>
<name>A0A7T3RBG5_9SPIR</name>
<evidence type="ECO:0000256" key="1">
    <source>
        <dbReference type="ARBA" id="ARBA00022603"/>
    </source>
</evidence>
<evidence type="ECO:0000256" key="4">
    <source>
        <dbReference type="PROSITE-ProRule" id="PRU01024"/>
    </source>
</evidence>
<keyword evidence="2 4" id="KW-0808">Transferase</keyword>
<dbReference type="GO" id="GO:0070041">
    <property type="term" value="F:rRNA (uridine-C5-)-methyltransferase activity"/>
    <property type="evidence" value="ECO:0007669"/>
    <property type="project" value="TreeGrafter"/>
</dbReference>
<dbReference type="Pfam" id="PF05958">
    <property type="entry name" value="tRNA_U5-meth_tr"/>
    <property type="match status" value="1"/>
</dbReference>
<evidence type="ECO:0000256" key="2">
    <source>
        <dbReference type="ARBA" id="ARBA00022679"/>
    </source>
</evidence>